<evidence type="ECO:0000256" key="4">
    <source>
        <dbReference type="ARBA" id="ARBA00023004"/>
    </source>
</evidence>
<dbReference type="Proteomes" id="UP001156216">
    <property type="component" value="Chromosome"/>
</dbReference>
<dbReference type="GO" id="GO:0016491">
    <property type="term" value="F:oxidoreductase activity"/>
    <property type="evidence" value="ECO:0007669"/>
    <property type="project" value="UniProtKB-KW"/>
</dbReference>
<keyword evidence="3" id="KW-0560">Oxidoreductase</keyword>
<dbReference type="GO" id="GO:0046872">
    <property type="term" value="F:metal ion binding"/>
    <property type="evidence" value="ECO:0007669"/>
    <property type="project" value="UniProtKB-KW"/>
</dbReference>
<dbReference type="EMBL" id="AP022660">
    <property type="protein sequence ID" value="BCA52193.1"/>
    <property type="molecule type" value="Genomic_DNA"/>
</dbReference>
<dbReference type="RefSeq" id="WP_022471943.1">
    <property type="nucleotide sequence ID" value="NZ_AP022660.1"/>
</dbReference>
<evidence type="ECO:0000313" key="10">
    <source>
        <dbReference type="Proteomes" id="UP000283616"/>
    </source>
</evidence>
<evidence type="ECO:0000256" key="2">
    <source>
        <dbReference type="ARBA" id="ARBA00022723"/>
    </source>
</evidence>
<dbReference type="PROSITE" id="PS51318">
    <property type="entry name" value="TAT"/>
    <property type="match status" value="1"/>
</dbReference>
<dbReference type="Pfam" id="PF12831">
    <property type="entry name" value="FAD_oxidored"/>
    <property type="match status" value="1"/>
</dbReference>
<dbReference type="GO" id="GO:0051539">
    <property type="term" value="F:4 iron, 4 sulfur cluster binding"/>
    <property type="evidence" value="ECO:0007669"/>
    <property type="project" value="UniProtKB-KW"/>
</dbReference>
<dbReference type="PANTHER" id="PTHR43498">
    <property type="entry name" value="FERREDOXIN:COB-COM HETERODISULFIDE REDUCTASE SUBUNIT A"/>
    <property type="match status" value="1"/>
</dbReference>
<dbReference type="EMBL" id="CP083685">
    <property type="protein sequence ID" value="UYU89944.1"/>
    <property type="molecule type" value="Genomic_DNA"/>
</dbReference>
<dbReference type="InterPro" id="IPR006311">
    <property type="entry name" value="TAT_signal"/>
</dbReference>
<reference evidence="6 11" key="2">
    <citation type="submission" date="2020-02" db="EMBL/GenBank/DDBJ databases">
        <title>Whole-genome sequencing and comparative analysis of the genomes of Bacteroides thetaiotaomicron and Escherichia coli isolated from a healthy resident in Vietnam.</title>
        <authorList>
            <person name="Mohsin M."/>
            <person name="Tanaka K."/>
            <person name="Kawahara R."/>
            <person name="Kondo S."/>
            <person name="Noguchi H."/>
            <person name="Motooka D."/>
            <person name="Nakamura S."/>
            <person name="Khong D.T."/>
            <person name="Nguyen T.N."/>
            <person name="Tran H.T."/>
            <person name="Yamamoto Y."/>
        </authorList>
    </citation>
    <scope>NUCLEOTIDE SEQUENCE [LARGE SCALE GENOMIC DNA]</scope>
    <source>
        <strain evidence="6 11">F9-2</strain>
    </source>
</reference>
<dbReference type="Gene3D" id="3.50.50.60">
    <property type="entry name" value="FAD/NAD(P)-binding domain"/>
    <property type="match status" value="1"/>
</dbReference>
<keyword evidence="2" id="KW-0479">Metal-binding</keyword>
<keyword evidence="5" id="KW-0411">Iron-sulfur</keyword>
<dbReference type="Proteomes" id="UP001162960">
    <property type="component" value="Chromosome"/>
</dbReference>
<evidence type="ECO:0000313" key="8">
    <source>
        <dbReference type="EMBL" id="UYU69511.1"/>
    </source>
</evidence>
<evidence type="ECO:0000313" key="9">
    <source>
        <dbReference type="EMBL" id="UYU89944.1"/>
    </source>
</evidence>
<evidence type="ECO:0000256" key="3">
    <source>
        <dbReference type="ARBA" id="ARBA00023002"/>
    </source>
</evidence>
<dbReference type="PANTHER" id="PTHR43498:SF1">
    <property type="entry name" value="COB--COM HETERODISULFIDE REDUCTASE IRON-SULFUR SUBUNIT A"/>
    <property type="match status" value="1"/>
</dbReference>
<sequence length="463" mass="50629">MTSRREFLKKAGLLTAAFTVPTLNTQGETTQSRLSLKNTKIAVDDRWDVIVVGGGPGGCAAAISAAREGAKTLLIEAMGQLGGMGTAGMVPAWCPFSDGEKIIYRGLAEKIFEASRKGVPHERKQKMNWVSINPEYLMTVYDQMVTESGARVLFFSRVAAVEKAADETVDAIIVANKSGLVAFKAKVFIDATGDGDLAAWAGASFKRGDDSGVVQSSSLCFSFANVDSYNYNLTGPSLHTSNKNSPVYKAIESGKYPLIDKHFNSNFIGPDVVQFNAGHLDNVDSTDPWATTQAMMAGRQIAGQYLEAMKDVQPKTFGSAFLVKTASLLGVRDSRRIEGDYTFTVEDWKERRTFEDEIGRNCYYIDVHKPGHKETRYKKGESHGIPYRCLTPKGLKNVLTAGRCISTDEEAFGSLRVMPPCLVTGEAAGMAAVHAIKQAKNDVHKIDTDYLRKRLKEEGQYLL</sequence>
<reference evidence="7 10" key="1">
    <citation type="submission" date="2018-08" db="EMBL/GenBank/DDBJ databases">
        <title>A genome reference for cultivated species of the human gut microbiota.</title>
        <authorList>
            <person name="Zou Y."/>
            <person name="Xue W."/>
            <person name="Luo G."/>
        </authorList>
    </citation>
    <scope>NUCLEOTIDE SEQUENCE [LARGE SCALE GENOMIC DNA]</scope>
    <source>
        <strain evidence="7 10">AF37-12</strain>
    </source>
</reference>
<evidence type="ECO:0000256" key="1">
    <source>
        <dbReference type="ARBA" id="ARBA00022485"/>
    </source>
</evidence>
<keyword evidence="1" id="KW-0004">4Fe-4S</keyword>
<evidence type="ECO:0000256" key="5">
    <source>
        <dbReference type="ARBA" id="ARBA00023014"/>
    </source>
</evidence>
<name>A0A0P0FJD8_BACT4</name>
<proteinExistence type="predicted"/>
<gene>
    <name evidence="6" type="ORF">BatF92_41350</name>
    <name evidence="7" type="ORF">DW011_01185</name>
    <name evidence="8" type="ORF">KQP59_14520</name>
    <name evidence="9" type="ORF">KQP74_18650</name>
</gene>
<dbReference type="KEGG" id="btho:Btheta7330_00212"/>
<dbReference type="InterPro" id="IPR036188">
    <property type="entry name" value="FAD/NAD-bd_sf"/>
</dbReference>
<reference evidence="8" key="3">
    <citation type="submission" date="2021-06" db="EMBL/GenBank/DDBJ databases">
        <title>Interrogation of the integrated mobile genetic elements in gut-associated Bacteroides with a consensus prediction approach.</title>
        <authorList>
            <person name="Campbell D.E."/>
            <person name="Leigh J.R."/>
            <person name="Kim T."/>
            <person name="England W."/>
            <person name="Whitaker R.J."/>
            <person name="Degnan P.H."/>
        </authorList>
    </citation>
    <scope>NUCLEOTIDE SEQUENCE</scope>
    <source>
        <strain evidence="9">VPI-3443</strain>
        <strain evidence="8">VPI-BTDOT2</strain>
    </source>
</reference>
<dbReference type="Proteomes" id="UP000283616">
    <property type="component" value="Unassembled WGS sequence"/>
</dbReference>
<dbReference type="EMBL" id="CP083681">
    <property type="protein sequence ID" value="UYU69511.1"/>
    <property type="molecule type" value="Genomic_DNA"/>
</dbReference>
<dbReference type="InterPro" id="IPR039650">
    <property type="entry name" value="HdrA-like"/>
</dbReference>
<evidence type="ECO:0000313" key="7">
    <source>
        <dbReference type="EMBL" id="RHL64427.1"/>
    </source>
</evidence>
<protein>
    <submittedName>
        <fullName evidence="7">FAD-dependent oxidoreductase</fullName>
    </submittedName>
    <submittedName>
        <fullName evidence="6">Membrane protein</fullName>
    </submittedName>
</protein>
<evidence type="ECO:0000313" key="6">
    <source>
        <dbReference type="EMBL" id="BCA52193.1"/>
    </source>
</evidence>
<evidence type="ECO:0000313" key="11">
    <source>
        <dbReference type="Proteomes" id="UP000500882"/>
    </source>
</evidence>
<organism evidence="7 10">
    <name type="scientific">Bacteroides thetaiotaomicron</name>
    <dbReference type="NCBI Taxonomy" id="818"/>
    <lineage>
        <taxon>Bacteria</taxon>
        <taxon>Pseudomonadati</taxon>
        <taxon>Bacteroidota</taxon>
        <taxon>Bacteroidia</taxon>
        <taxon>Bacteroidales</taxon>
        <taxon>Bacteroidaceae</taxon>
        <taxon>Bacteroides</taxon>
    </lineage>
</organism>
<dbReference type="AlphaFoldDB" id="A0A0P0FJD8"/>
<keyword evidence="4" id="KW-0408">Iron</keyword>
<dbReference type="Proteomes" id="UP000500882">
    <property type="component" value="Chromosome"/>
</dbReference>
<dbReference type="SUPFAM" id="SSF51905">
    <property type="entry name" value="FAD/NAD(P)-binding domain"/>
    <property type="match status" value="1"/>
</dbReference>
<dbReference type="EMBL" id="QROV01000001">
    <property type="protein sequence ID" value="RHL64427.1"/>
    <property type="molecule type" value="Genomic_DNA"/>
</dbReference>
<accession>A0A0P0FJD8</accession>
<dbReference type="PRINTS" id="PR00469">
    <property type="entry name" value="PNDRDTASEII"/>
</dbReference>